<keyword evidence="3" id="KW-1185">Reference proteome</keyword>
<keyword evidence="1" id="KW-1133">Transmembrane helix</keyword>
<reference evidence="2 3" key="1">
    <citation type="journal article" date="2019" name="Environ. Microbiol.">
        <title>The phytopathogenic nature of Dickeya aquatica 174/2 and the dynamic early evolution of Dickeya pathogenicity.</title>
        <authorList>
            <person name="Duprey A."/>
            <person name="Taib N."/>
            <person name="Leonard S."/>
            <person name="Garin T."/>
            <person name="Flandrois J.P."/>
            <person name="Nasser W."/>
            <person name="Brochier-Armanet C."/>
            <person name="Reverchon S."/>
        </authorList>
    </citation>
    <scope>NUCLEOTIDE SEQUENCE [LARGE SCALE GENOMIC DNA]</scope>
    <source>
        <strain evidence="2 3">NCPPB 569</strain>
    </source>
</reference>
<protein>
    <submittedName>
        <fullName evidence="2">Uncharacterized protein</fullName>
    </submittedName>
</protein>
<keyword evidence="1" id="KW-0472">Membrane</keyword>
<evidence type="ECO:0000313" key="2">
    <source>
        <dbReference type="EMBL" id="QDX30035.1"/>
    </source>
</evidence>
<evidence type="ECO:0000313" key="3">
    <source>
        <dbReference type="Proteomes" id="UP000320591"/>
    </source>
</evidence>
<accession>A0A5B8HJY6</accession>
<feature type="transmembrane region" description="Helical" evidence="1">
    <location>
        <begin position="38"/>
        <end position="67"/>
    </location>
</feature>
<organism evidence="2 3">
    <name type="scientific">Dickeya poaceiphila</name>
    <dbReference type="NCBI Taxonomy" id="568768"/>
    <lineage>
        <taxon>Bacteria</taxon>
        <taxon>Pseudomonadati</taxon>
        <taxon>Pseudomonadota</taxon>
        <taxon>Gammaproteobacteria</taxon>
        <taxon>Enterobacterales</taxon>
        <taxon>Pectobacteriaceae</taxon>
        <taxon>Dickeya</taxon>
    </lineage>
</organism>
<dbReference type="EMBL" id="CP042220">
    <property type="protein sequence ID" value="QDX30035.1"/>
    <property type="molecule type" value="Genomic_DNA"/>
</dbReference>
<proteinExistence type="predicted"/>
<gene>
    <name evidence="2" type="ORF">Dpoa569_0001888</name>
</gene>
<name>A0A5B8HJY6_9GAMM</name>
<dbReference type="AlphaFoldDB" id="A0A5B8HJY6"/>
<dbReference type="Proteomes" id="UP000320591">
    <property type="component" value="Chromosome"/>
</dbReference>
<keyword evidence="1" id="KW-0812">Transmembrane</keyword>
<dbReference type="KEGG" id="dic:Dpoa569_0001888"/>
<evidence type="ECO:0000256" key="1">
    <source>
        <dbReference type="SAM" id="Phobius"/>
    </source>
</evidence>
<sequence length="69" mass="7197">MSNPHIPFYLSVTLMAVTGVMGGQVQTLRVVTVAMAEIIAAAVMGTAVGTIMALAMAQMTVMVVMVVRN</sequence>